<dbReference type="EMBL" id="BOMN01000111">
    <property type="protein sequence ID" value="GIE24490.1"/>
    <property type="molecule type" value="Genomic_DNA"/>
</dbReference>
<keyword evidence="4" id="KW-1185">Reference proteome</keyword>
<feature type="domain" description="Microcystin LR degradation protein MlrC N-terminal" evidence="2">
    <location>
        <begin position="22"/>
        <end position="300"/>
    </location>
</feature>
<proteinExistence type="predicted"/>
<organism evidence="3 4">
    <name type="scientific">Winogradskya humida</name>
    <dbReference type="NCBI Taxonomy" id="113566"/>
    <lineage>
        <taxon>Bacteria</taxon>
        <taxon>Bacillati</taxon>
        <taxon>Actinomycetota</taxon>
        <taxon>Actinomycetes</taxon>
        <taxon>Micromonosporales</taxon>
        <taxon>Micromonosporaceae</taxon>
        <taxon>Winogradskya</taxon>
    </lineage>
</organism>
<protein>
    <submittedName>
        <fullName evidence="3">Microcystin degradation protein MlrC</fullName>
    </submittedName>
</protein>
<dbReference type="Pfam" id="PF07364">
    <property type="entry name" value="DUF1485"/>
    <property type="match status" value="1"/>
</dbReference>
<name>A0ABQ4A0V6_9ACTN</name>
<accession>A0ABQ4A0V6</accession>
<dbReference type="InterPro" id="IPR015995">
    <property type="entry name" value="MlrC_N"/>
</dbReference>
<dbReference type="PIRSF" id="PIRSF012702">
    <property type="entry name" value="UCP012702"/>
    <property type="match status" value="1"/>
</dbReference>
<feature type="domain" description="Microcystin LR degradation protein MlrC C-terminal" evidence="1">
    <location>
        <begin position="311"/>
        <end position="475"/>
    </location>
</feature>
<comment type="caution">
    <text evidence="3">The sequence shown here is derived from an EMBL/GenBank/DDBJ whole genome shotgun (WGS) entry which is preliminary data.</text>
</comment>
<evidence type="ECO:0000259" key="1">
    <source>
        <dbReference type="Pfam" id="PF07171"/>
    </source>
</evidence>
<gene>
    <name evidence="3" type="ORF">Ahu01nite_075920</name>
</gene>
<evidence type="ECO:0000259" key="2">
    <source>
        <dbReference type="Pfam" id="PF07364"/>
    </source>
</evidence>
<evidence type="ECO:0000313" key="3">
    <source>
        <dbReference type="EMBL" id="GIE24490.1"/>
    </source>
</evidence>
<dbReference type="RefSeq" id="WP_203841503.1">
    <property type="nucleotide sequence ID" value="NZ_BAAATV010000019.1"/>
</dbReference>
<dbReference type="InterPro" id="IPR010799">
    <property type="entry name" value="MlrC_C"/>
</dbReference>
<dbReference type="Proteomes" id="UP000603200">
    <property type="component" value="Unassembled WGS sequence"/>
</dbReference>
<dbReference type="Pfam" id="PF07171">
    <property type="entry name" value="MlrC_C"/>
    <property type="match status" value="1"/>
</dbReference>
<sequence>MENDAKAAATREWSTSGPQRVRVAIGGIHIESSTFSPHLSSTGDFEVTRGDTLLARYDWLARPWAADVEWVPLVHARALPGGAVEAAAYDAWEAEIVEKLTAAGPLDGMLLDFHGAMSVVGHDDAEGDLVTAIRSALGPQPLISTAMDLHGNVSTVLFNACDLLTCYRTAPHVDVWETRERAARNLIDALTRGVRPSKALVHVPILLPGEQTSTREEPARGLYERIPEIENRPGIIDAAIWIGFAWADQPRCRGAVVVTGDDEAATSSAALELGEHFWAARDEFTFVAPTGTMDECLDAALAPAARRPFFISDSGDNPGAGGADDVTYALSRMLLRPDIRRAVFASLVDPAAVASVAGHEIGAPVRVTVGGRIDSREPGPLLLDGVLEAVADDPDGGRCVSVRVGGVSVFVTSRRMQYRLLASYQRLGVDVADVDVVVVKIGYLEPELFDAAGDWLLALTPGGVDQHLTRLPYHHVIRPVFPLDRDFDAGLTVSTAPPRRN</sequence>
<evidence type="ECO:0000313" key="4">
    <source>
        <dbReference type="Proteomes" id="UP000603200"/>
    </source>
</evidence>
<dbReference type="InterPro" id="IPR009197">
    <property type="entry name" value="MlrC"/>
</dbReference>
<reference evidence="3 4" key="1">
    <citation type="submission" date="2021-01" db="EMBL/GenBank/DDBJ databases">
        <title>Whole genome shotgun sequence of Actinoplanes humidus NBRC 14915.</title>
        <authorList>
            <person name="Komaki H."/>
            <person name="Tamura T."/>
        </authorList>
    </citation>
    <scope>NUCLEOTIDE SEQUENCE [LARGE SCALE GENOMIC DNA]</scope>
    <source>
        <strain evidence="3 4">NBRC 14915</strain>
    </source>
</reference>